<reference evidence="1 2" key="2">
    <citation type="journal article" date="2022" name="Mol. Ecol. Resour.">
        <title>The genomes of chicory, endive, great burdock and yacon provide insights into Asteraceae paleo-polyploidization history and plant inulin production.</title>
        <authorList>
            <person name="Fan W."/>
            <person name="Wang S."/>
            <person name="Wang H."/>
            <person name="Wang A."/>
            <person name="Jiang F."/>
            <person name="Liu H."/>
            <person name="Zhao H."/>
            <person name="Xu D."/>
            <person name="Zhang Y."/>
        </authorList>
    </citation>
    <scope>NUCLEOTIDE SEQUENCE [LARGE SCALE GENOMIC DNA]</scope>
    <source>
        <strain evidence="2">cv. Punajuju</strain>
        <tissue evidence="1">Leaves</tissue>
    </source>
</reference>
<name>A0ACB9GJ23_CICIN</name>
<comment type="caution">
    <text evidence="1">The sequence shown here is derived from an EMBL/GenBank/DDBJ whole genome shotgun (WGS) entry which is preliminary data.</text>
</comment>
<dbReference type="Proteomes" id="UP001055811">
    <property type="component" value="Linkage Group LG02"/>
</dbReference>
<evidence type="ECO:0000313" key="1">
    <source>
        <dbReference type="EMBL" id="KAI3783216.1"/>
    </source>
</evidence>
<keyword evidence="2" id="KW-1185">Reference proteome</keyword>
<evidence type="ECO:0000313" key="2">
    <source>
        <dbReference type="Proteomes" id="UP001055811"/>
    </source>
</evidence>
<reference evidence="2" key="1">
    <citation type="journal article" date="2022" name="Mol. Ecol. Resour.">
        <title>The genomes of chicory, endive, great burdock and yacon provide insights into Asteraceae palaeo-polyploidization history and plant inulin production.</title>
        <authorList>
            <person name="Fan W."/>
            <person name="Wang S."/>
            <person name="Wang H."/>
            <person name="Wang A."/>
            <person name="Jiang F."/>
            <person name="Liu H."/>
            <person name="Zhao H."/>
            <person name="Xu D."/>
            <person name="Zhang Y."/>
        </authorList>
    </citation>
    <scope>NUCLEOTIDE SEQUENCE [LARGE SCALE GENOMIC DNA]</scope>
    <source>
        <strain evidence="2">cv. Punajuju</strain>
    </source>
</reference>
<sequence>MSLLWWLISFIKPSFVLGFFGSRLHRLEGGTRTVGRGGSSVRSWFHCRWRTGCRPEAMAMSELDVLPEEDDVSL</sequence>
<proteinExistence type="predicted"/>
<organism evidence="1 2">
    <name type="scientific">Cichorium intybus</name>
    <name type="common">Chicory</name>
    <dbReference type="NCBI Taxonomy" id="13427"/>
    <lineage>
        <taxon>Eukaryota</taxon>
        <taxon>Viridiplantae</taxon>
        <taxon>Streptophyta</taxon>
        <taxon>Embryophyta</taxon>
        <taxon>Tracheophyta</taxon>
        <taxon>Spermatophyta</taxon>
        <taxon>Magnoliopsida</taxon>
        <taxon>eudicotyledons</taxon>
        <taxon>Gunneridae</taxon>
        <taxon>Pentapetalae</taxon>
        <taxon>asterids</taxon>
        <taxon>campanulids</taxon>
        <taxon>Asterales</taxon>
        <taxon>Asteraceae</taxon>
        <taxon>Cichorioideae</taxon>
        <taxon>Cichorieae</taxon>
        <taxon>Cichoriinae</taxon>
        <taxon>Cichorium</taxon>
    </lineage>
</organism>
<protein>
    <submittedName>
        <fullName evidence="1">Uncharacterized protein</fullName>
    </submittedName>
</protein>
<gene>
    <name evidence="1" type="ORF">L2E82_13281</name>
</gene>
<accession>A0ACB9GJ23</accession>
<dbReference type="EMBL" id="CM042010">
    <property type="protein sequence ID" value="KAI3783216.1"/>
    <property type="molecule type" value="Genomic_DNA"/>
</dbReference>